<organism evidence="1 2">
    <name type="scientific">Nitrosomonas aestuarii</name>
    <dbReference type="NCBI Taxonomy" id="52441"/>
    <lineage>
        <taxon>Bacteria</taxon>
        <taxon>Pseudomonadati</taxon>
        <taxon>Pseudomonadota</taxon>
        <taxon>Betaproteobacteria</taxon>
        <taxon>Nitrosomonadales</taxon>
        <taxon>Nitrosomonadaceae</taxon>
        <taxon>Nitrosomonas</taxon>
    </lineage>
</organism>
<dbReference type="Proteomes" id="UP000199533">
    <property type="component" value="Unassembled WGS sequence"/>
</dbReference>
<evidence type="ECO:0000313" key="1">
    <source>
        <dbReference type="EMBL" id="SFK26315.1"/>
    </source>
</evidence>
<accession>A0A1I3Y3C9</accession>
<reference evidence="2" key="1">
    <citation type="submission" date="2016-10" db="EMBL/GenBank/DDBJ databases">
        <authorList>
            <person name="Varghese N."/>
            <person name="Submissions S."/>
        </authorList>
    </citation>
    <scope>NUCLEOTIDE SEQUENCE [LARGE SCALE GENOMIC DNA]</scope>
    <source>
        <strain evidence="2">Nm69</strain>
    </source>
</reference>
<gene>
    <name evidence="1" type="ORF">SAMN05216302_10035</name>
</gene>
<dbReference type="EMBL" id="FOSP01000003">
    <property type="protein sequence ID" value="SFK26315.1"/>
    <property type="molecule type" value="Genomic_DNA"/>
</dbReference>
<dbReference type="AlphaFoldDB" id="A0A1I3Y3C9"/>
<sequence>MHRQFRKLTKTKGAFQNENSLLKLPYAGILNATEKWTMSAQNWTQVLSQLDIFLKNGWIMCSTPEHITSYHQAAENDCKLCFERAVATVILRGQQAKRVSRNAYLTQNINGLY</sequence>
<protein>
    <recommendedName>
        <fullName evidence="3">Transposase, Mutator family</fullName>
    </recommendedName>
</protein>
<proteinExistence type="predicted"/>
<evidence type="ECO:0008006" key="3">
    <source>
        <dbReference type="Google" id="ProtNLM"/>
    </source>
</evidence>
<keyword evidence="2" id="KW-1185">Reference proteome</keyword>
<evidence type="ECO:0000313" key="2">
    <source>
        <dbReference type="Proteomes" id="UP000199533"/>
    </source>
</evidence>
<dbReference type="STRING" id="52441.SAMN05216302_10035"/>
<name>A0A1I3Y3C9_9PROT</name>